<name>A0A834TMW0_9FABA</name>
<sequence length="142" mass="15365">MFSSVFQRLLPPSSIIKNAKHYAFHKVISSKSVSAGGSGSGVERRKTSGGGVSDSQRSSFEKSPTFPWMPLLSPLSFHEVVTTRPETMVVDLDPSLEPSMEVKKRQPPSTVIEVQELDGGHSARPPKRARVDDFGAAIAEAT</sequence>
<organism evidence="2 3">
    <name type="scientific">Senna tora</name>
    <dbReference type="NCBI Taxonomy" id="362788"/>
    <lineage>
        <taxon>Eukaryota</taxon>
        <taxon>Viridiplantae</taxon>
        <taxon>Streptophyta</taxon>
        <taxon>Embryophyta</taxon>
        <taxon>Tracheophyta</taxon>
        <taxon>Spermatophyta</taxon>
        <taxon>Magnoliopsida</taxon>
        <taxon>eudicotyledons</taxon>
        <taxon>Gunneridae</taxon>
        <taxon>Pentapetalae</taxon>
        <taxon>rosids</taxon>
        <taxon>fabids</taxon>
        <taxon>Fabales</taxon>
        <taxon>Fabaceae</taxon>
        <taxon>Caesalpinioideae</taxon>
        <taxon>Cassia clade</taxon>
        <taxon>Senna</taxon>
    </lineage>
</organism>
<dbReference type="AlphaFoldDB" id="A0A834TMW0"/>
<reference evidence="2" key="1">
    <citation type="submission" date="2020-09" db="EMBL/GenBank/DDBJ databases">
        <title>Genome-Enabled Discovery of Anthraquinone Biosynthesis in Senna tora.</title>
        <authorList>
            <person name="Kang S.-H."/>
            <person name="Pandey R.P."/>
            <person name="Lee C.-M."/>
            <person name="Sim J.-S."/>
            <person name="Jeong J.-T."/>
            <person name="Choi B.-S."/>
            <person name="Jung M."/>
            <person name="Ginzburg D."/>
            <person name="Zhao K."/>
            <person name="Won S.Y."/>
            <person name="Oh T.-J."/>
            <person name="Yu Y."/>
            <person name="Kim N.-H."/>
            <person name="Lee O.R."/>
            <person name="Lee T.-H."/>
            <person name="Bashyal P."/>
            <person name="Kim T.-S."/>
            <person name="Lee W.-H."/>
            <person name="Kawkins C."/>
            <person name="Kim C.-K."/>
            <person name="Kim J.S."/>
            <person name="Ahn B.O."/>
            <person name="Rhee S.Y."/>
            <person name="Sohng J.K."/>
        </authorList>
    </citation>
    <scope>NUCLEOTIDE SEQUENCE</scope>
    <source>
        <tissue evidence="2">Leaf</tissue>
    </source>
</reference>
<evidence type="ECO:0000313" key="2">
    <source>
        <dbReference type="EMBL" id="KAF7824417.1"/>
    </source>
</evidence>
<keyword evidence="3" id="KW-1185">Reference proteome</keyword>
<dbReference type="EMBL" id="JAAIUW010000007">
    <property type="protein sequence ID" value="KAF7824417.1"/>
    <property type="molecule type" value="Genomic_DNA"/>
</dbReference>
<protein>
    <submittedName>
        <fullName evidence="2">Uncharacterized protein</fullName>
    </submittedName>
</protein>
<accession>A0A834TMW0</accession>
<proteinExistence type="predicted"/>
<feature type="region of interest" description="Disordered" evidence="1">
    <location>
        <begin position="32"/>
        <end position="69"/>
    </location>
</feature>
<feature type="compositionally biased region" description="Polar residues" evidence="1">
    <location>
        <begin position="53"/>
        <end position="62"/>
    </location>
</feature>
<gene>
    <name evidence="2" type="ORF">G2W53_022561</name>
</gene>
<evidence type="ECO:0000256" key="1">
    <source>
        <dbReference type="SAM" id="MobiDB-lite"/>
    </source>
</evidence>
<comment type="caution">
    <text evidence="2">The sequence shown here is derived from an EMBL/GenBank/DDBJ whole genome shotgun (WGS) entry which is preliminary data.</text>
</comment>
<evidence type="ECO:0000313" key="3">
    <source>
        <dbReference type="Proteomes" id="UP000634136"/>
    </source>
</evidence>
<dbReference type="Proteomes" id="UP000634136">
    <property type="component" value="Unassembled WGS sequence"/>
</dbReference>